<dbReference type="Proteomes" id="UP001060414">
    <property type="component" value="Chromosome"/>
</dbReference>
<keyword evidence="4" id="KW-1185">Reference proteome</keyword>
<feature type="domain" description="YhcG PDDEXK nuclease" evidence="1">
    <location>
        <begin position="189"/>
        <end position="339"/>
    </location>
</feature>
<dbReference type="InterPro" id="IPR053148">
    <property type="entry name" value="PD-DEXK-like_domain"/>
</dbReference>
<organism evidence="3 4">
    <name type="scientific">Geoalkalibacter halelectricus</name>
    <dbReference type="NCBI Taxonomy" id="2847045"/>
    <lineage>
        <taxon>Bacteria</taxon>
        <taxon>Pseudomonadati</taxon>
        <taxon>Thermodesulfobacteriota</taxon>
        <taxon>Desulfuromonadia</taxon>
        <taxon>Desulfuromonadales</taxon>
        <taxon>Geoalkalibacteraceae</taxon>
        <taxon>Geoalkalibacter</taxon>
    </lineage>
</organism>
<dbReference type="PANTHER" id="PTHR30547">
    <property type="entry name" value="UNCHARACTERIZED PROTEIN YHCG-RELATED"/>
    <property type="match status" value="1"/>
</dbReference>
<evidence type="ECO:0000313" key="4">
    <source>
        <dbReference type="Proteomes" id="UP001060414"/>
    </source>
</evidence>
<name>A0ABY5ZHW4_9BACT</name>
<protein>
    <submittedName>
        <fullName evidence="3">PDDEXK nuclease domain-containing protein</fullName>
    </submittedName>
</protein>
<dbReference type="InterPro" id="IPR009362">
    <property type="entry name" value="YhcG_C"/>
</dbReference>
<dbReference type="InterPro" id="IPR011856">
    <property type="entry name" value="tRNA_endonuc-like_dom_sf"/>
</dbReference>
<dbReference type="RefSeq" id="WP_260746842.1">
    <property type="nucleotide sequence ID" value="NZ_CP092109.1"/>
</dbReference>
<feature type="domain" description="YhcG N-terminal" evidence="2">
    <location>
        <begin position="24"/>
        <end position="160"/>
    </location>
</feature>
<dbReference type="Pfam" id="PF06250">
    <property type="entry name" value="YhcG_C"/>
    <property type="match status" value="1"/>
</dbReference>
<dbReference type="PANTHER" id="PTHR30547:SF5">
    <property type="entry name" value="NUCLEASE YHCG-RELATED"/>
    <property type="match status" value="1"/>
</dbReference>
<dbReference type="Pfam" id="PF17761">
    <property type="entry name" value="DUF1016_N"/>
    <property type="match status" value="1"/>
</dbReference>
<evidence type="ECO:0000313" key="3">
    <source>
        <dbReference type="EMBL" id="UWZ78489.1"/>
    </source>
</evidence>
<reference evidence="3" key="1">
    <citation type="journal article" date="2022" name="Environ. Microbiol.">
        <title>Geoalkalibacter halelectricus SAP #1 sp. nov. possessing extracellular electron transfer and mineral#reducing capabilities from a haloalkaline environment.</title>
        <authorList>
            <person name="Yadav S."/>
            <person name="Singh R."/>
            <person name="Sundharam S.S."/>
            <person name="Chaudhary S."/>
            <person name="Krishnamurthi S."/>
            <person name="Patil S.A."/>
        </authorList>
    </citation>
    <scope>NUCLEOTIDE SEQUENCE</scope>
    <source>
        <strain evidence="3">SAP-1</strain>
    </source>
</reference>
<dbReference type="Gene3D" id="3.40.1350.10">
    <property type="match status" value="1"/>
</dbReference>
<evidence type="ECO:0000259" key="1">
    <source>
        <dbReference type="Pfam" id="PF06250"/>
    </source>
</evidence>
<dbReference type="EMBL" id="CP092109">
    <property type="protein sequence ID" value="UWZ78489.1"/>
    <property type="molecule type" value="Genomic_DNA"/>
</dbReference>
<gene>
    <name evidence="3" type="ORF">L9S41_12460</name>
</gene>
<proteinExistence type="predicted"/>
<dbReference type="InterPro" id="IPR041527">
    <property type="entry name" value="YhcG_N"/>
</dbReference>
<evidence type="ECO:0000259" key="2">
    <source>
        <dbReference type="Pfam" id="PF17761"/>
    </source>
</evidence>
<sequence>MKKEAKPAKQDAPKAFAGNVLLDDIRTLIEETRVRVATSVNSALTVLYWRVGKRISEEILKGERADYGKEVLPTLSAELIRDHGRGWSERNLAYMVRFAQAFPDTDILQALCAKLSWSHFKQIIYIDDPLKRDFYAEMCRVEGWSTRTLEKKIGSMLFERTALSRKPEKLARAELEALREEDRLSPDLVFRDPYFLEFLGLADSYPEKDLEAAILREMERFLLELGNGFAFLARQKRIQLDNDDYYIDLLFYHRGLNRLIAIDLKIGDFKAEYKGQMELYLRWLDKHERRRHEDEPLGIILCAGKKREMVELLELGRSGIHVAEYLTELPPREILQQKLHAAIELSRKRLENREA</sequence>
<accession>A0ABY5ZHW4</accession>